<comment type="caution">
    <text evidence="2">The sequence shown here is derived from an EMBL/GenBank/DDBJ whole genome shotgun (WGS) entry which is preliminary data.</text>
</comment>
<feature type="compositionally biased region" description="Low complexity" evidence="1">
    <location>
        <begin position="724"/>
        <end position="739"/>
    </location>
</feature>
<feature type="compositionally biased region" description="Pro residues" evidence="1">
    <location>
        <begin position="34"/>
        <end position="52"/>
    </location>
</feature>
<evidence type="ECO:0000313" key="2">
    <source>
        <dbReference type="EMBL" id="KAF8465854.1"/>
    </source>
</evidence>
<proteinExistence type="predicted"/>
<feature type="region of interest" description="Disordered" evidence="1">
    <location>
        <begin position="1"/>
        <end position="140"/>
    </location>
</feature>
<feature type="compositionally biased region" description="Polar residues" evidence="1">
    <location>
        <begin position="819"/>
        <end position="833"/>
    </location>
</feature>
<evidence type="ECO:0000313" key="3">
    <source>
        <dbReference type="Proteomes" id="UP000759537"/>
    </source>
</evidence>
<feature type="region of interest" description="Disordered" evidence="1">
    <location>
        <begin position="478"/>
        <end position="501"/>
    </location>
</feature>
<reference evidence="2" key="1">
    <citation type="submission" date="2019-10" db="EMBL/GenBank/DDBJ databases">
        <authorList>
            <consortium name="DOE Joint Genome Institute"/>
            <person name="Kuo A."/>
            <person name="Miyauchi S."/>
            <person name="Kiss E."/>
            <person name="Drula E."/>
            <person name="Kohler A."/>
            <person name="Sanchez-Garcia M."/>
            <person name="Andreopoulos B."/>
            <person name="Barry K.W."/>
            <person name="Bonito G."/>
            <person name="Buee M."/>
            <person name="Carver A."/>
            <person name="Chen C."/>
            <person name="Cichocki N."/>
            <person name="Clum A."/>
            <person name="Culley D."/>
            <person name="Crous P.W."/>
            <person name="Fauchery L."/>
            <person name="Girlanda M."/>
            <person name="Hayes R."/>
            <person name="Keri Z."/>
            <person name="LaButti K."/>
            <person name="Lipzen A."/>
            <person name="Lombard V."/>
            <person name="Magnuson J."/>
            <person name="Maillard F."/>
            <person name="Morin E."/>
            <person name="Murat C."/>
            <person name="Nolan M."/>
            <person name="Ohm R."/>
            <person name="Pangilinan J."/>
            <person name="Pereira M."/>
            <person name="Perotto S."/>
            <person name="Peter M."/>
            <person name="Riley R."/>
            <person name="Sitrit Y."/>
            <person name="Stielow B."/>
            <person name="Szollosi G."/>
            <person name="Zifcakova L."/>
            <person name="Stursova M."/>
            <person name="Spatafora J.W."/>
            <person name="Tedersoo L."/>
            <person name="Vaario L.-M."/>
            <person name="Yamada A."/>
            <person name="Yan M."/>
            <person name="Wang P."/>
            <person name="Xu J."/>
            <person name="Bruns T."/>
            <person name="Baldrian P."/>
            <person name="Vilgalys R."/>
            <person name="Henrissat B."/>
            <person name="Grigoriev I.V."/>
            <person name="Hibbett D."/>
            <person name="Nagy L.G."/>
            <person name="Martin F.M."/>
        </authorList>
    </citation>
    <scope>NUCLEOTIDE SEQUENCE</scope>
    <source>
        <strain evidence="2">Prilba</strain>
    </source>
</reference>
<protein>
    <submittedName>
        <fullName evidence="2">Uncharacterized protein</fullName>
    </submittedName>
</protein>
<feature type="region of interest" description="Disordered" evidence="1">
    <location>
        <begin position="560"/>
        <end position="694"/>
    </location>
</feature>
<feature type="compositionally biased region" description="Polar residues" evidence="1">
    <location>
        <begin position="797"/>
        <end position="811"/>
    </location>
</feature>
<feature type="compositionally biased region" description="Polar residues" evidence="1">
    <location>
        <begin position="106"/>
        <end position="140"/>
    </location>
</feature>
<feature type="region of interest" description="Disordered" evidence="1">
    <location>
        <begin position="793"/>
        <end position="850"/>
    </location>
</feature>
<feature type="compositionally biased region" description="Low complexity" evidence="1">
    <location>
        <begin position="750"/>
        <end position="759"/>
    </location>
</feature>
<gene>
    <name evidence="2" type="ORF">DFH94DRAFT_350642</name>
</gene>
<reference evidence="2" key="2">
    <citation type="journal article" date="2020" name="Nat. Commun.">
        <title>Large-scale genome sequencing of mycorrhizal fungi provides insights into the early evolution of symbiotic traits.</title>
        <authorList>
            <person name="Miyauchi S."/>
            <person name="Kiss E."/>
            <person name="Kuo A."/>
            <person name="Drula E."/>
            <person name="Kohler A."/>
            <person name="Sanchez-Garcia M."/>
            <person name="Morin E."/>
            <person name="Andreopoulos B."/>
            <person name="Barry K.W."/>
            <person name="Bonito G."/>
            <person name="Buee M."/>
            <person name="Carver A."/>
            <person name="Chen C."/>
            <person name="Cichocki N."/>
            <person name="Clum A."/>
            <person name="Culley D."/>
            <person name="Crous P.W."/>
            <person name="Fauchery L."/>
            <person name="Girlanda M."/>
            <person name="Hayes R.D."/>
            <person name="Keri Z."/>
            <person name="LaButti K."/>
            <person name="Lipzen A."/>
            <person name="Lombard V."/>
            <person name="Magnuson J."/>
            <person name="Maillard F."/>
            <person name="Murat C."/>
            <person name="Nolan M."/>
            <person name="Ohm R.A."/>
            <person name="Pangilinan J."/>
            <person name="Pereira M.F."/>
            <person name="Perotto S."/>
            <person name="Peter M."/>
            <person name="Pfister S."/>
            <person name="Riley R."/>
            <person name="Sitrit Y."/>
            <person name="Stielow J.B."/>
            <person name="Szollosi G."/>
            <person name="Zifcakova L."/>
            <person name="Stursova M."/>
            <person name="Spatafora J.W."/>
            <person name="Tedersoo L."/>
            <person name="Vaario L.M."/>
            <person name="Yamada A."/>
            <person name="Yan M."/>
            <person name="Wang P."/>
            <person name="Xu J."/>
            <person name="Bruns T."/>
            <person name="Baldrian P."/>
            <person name="Vilgalys R."/>
            <person name="Dunand C."/>
            <person name="Henrissat B."/>
            <person name="Grigoriev I.V."/>
            <person name="Hibbett D."/>
            <person name="Nagy L.G."/>
            <person name="Martin F.M."/>
        </authorList>
    </citation>
    <scope>NUCLEOTIDE SEQUENCE</scope>
    <source>
        <strain evidence="2">Prilba</strain>
    </source>
</reference>
<evidence type="ECO:0000256" key="1">
    <source>
        <dbReference type="SAM" id="MobiDB-lite"/>
    </source>
</evidence>
<keyword evidence="3" id="KW-1185">Reference proteome</keyword>
<accession>A0A9P5MKY0</accession>
<feature type="compositionally biased region" description="Polar residues" evidence="1">
    <location>
        <begin position="302"/>
        <end position="312"/>
    </location>
</feature>
<feature type="compositionally biased region" description="Low complexity" evidence="1">
    <location>
        <begin position="560"/>
        <end position="577"/>
    </location>
</feature>
<feature type="region of interest" description="Disordered" evidence="1">
    <location>
        <begin position="722"/>
        <end position="759"/>
    </location>
</feature>
<dbReference type="Proteomes" id="UP000759537">
    <property type="component" value="Unassembled WGS sequence"/>
</dbReference>
<dbReference type="AlphaFoldDB" id="A0A9P5MKY0"/>
<feature type="compositionally biased region" description="Polar residues" evidence="1">
    <location>
        <begin position="584"/>
        <end position="616"/>
    </location>
</feature>
<feature type="compositionally biased region" description="Polar residues" evidence="1">
    <location>
        <begin position="189"/>
        <end position="198"/>
    </location>
</feature>
<organism evidence="2 3">
    <name type="scientific">Russula ochroleuca</name>
    <dbReference type="NCBI Taxonomy" id="152965"/>
    <lineage>
        <taxon>Eukaryota</taxon>
        <taxon>Fungi</taxon>
        <taxon>Dikarya</taxon>
        <taxon>Basidiomycota</taxon>
        <taxon>Agaricomycotina</taxon>
        <taxon>Agaricomycetes</taxon>
        <taxon>Russulales</taxon>
        <taxon>Russulaceae</taxon>
        <taxon>Russula</taxon>
    </lineage>
</organism>
<dbReference type="OrthoDB" id="3064136at2759"/>
<feature type="region of interest" description="Disordered" evidence="1">
    <location>
        <begin position="235"/>
        <end position="368"/>
    </location>
</feature>
<feature type="compositionally biased region" description="Low complexity" evidence="1">
    <location>
        <begin position="359"/>
        <end position="368"/>
    </location>
</feature>
<dbReference type="EMBL" id="WHVB01000044">
    <property type="protein sequence ID" value="KAF8465854.1"/>
    <property type="molecule type" value="Genomic_DNA"/>
</dbReference>
<feature type="compositionally biased region" description="Low complexity" evidence="1">
    <location>
        <begin position="74"/>
        <end position="105"/>
    </location>
</feature>
<sequence>MSVKRSRNTPVPILLNEFPVPPTFIPQNVAQASNPPPSRPPSLPLPPIPGPSPLSENDLFQISVAAARSRRTSRLSTSSNSSSWRGSVASIASASSGPSSQASHATPTSAAMTSQLPARNRTESMTSTSAHSIRSNTSLPVPLSYSTARAANPDSHRPPPKSVAVNPAILEDDESVSVDSVEHSLTLTSLSDIPRTSPSPYPHVGDEPTIHGERLSSIDMRDLPALQDDDITDLDSQSHSLHLNARASRPKSPMQKPRIRQALPQPQPQANGNLTSGKVHRRSSSAAQPPRDRESFRGNGDASMSRQGTSLPDGSDRAASPDVASFLAATPRPRRRSETSTGSRSRSQSRRRTHKSLPGSSRVSAVGRSSVFSLPDQPARQGSASLTSQSLLAYAGNAVDGDEFWNDDSVLEDYGVVIGAGDHDFTNVPDEDDASGDSDSSLDLHTPLPSLMLRDGLLSPHSKLLPQNIVSDSPMVATDGNRHGSVVSNSKTKSGVFKDERDTIRRRVRHRDGRLLRGGIGLTTGLGWSDSEDEDAPSPLTKRLSHLALSRQSSAASLKSVARSSRSNSHPLSRSFSGDAKVYSSKSAQNLKRPSLPPTSWQSRSRTVASTLSLSIAEQDPPEPTSTLAGFSEPPSSRVDIQVDSQRNDQVRTPSSSSSQSLPGPITPDVSDVPASINSWDREKNLPPIPLSRAPSIAGLRSMESLPDMKNRPPRLDTLALRRPMSSDSNSSDPPVASPHTPMSNPPHTPTFSSTRTTPRRLQLSASLGPGLQPGEPASMQGLLLTYNRQLHDQQRARASSGPSSSVTSHRYSARPLSSVPTHGLSRSGSVDLSLSELGEPRLRPRTGTGMVYKKSSMSLTRAAAEVQAQSRIRMTSERTSQVAS</sequence>
<name>A0A9P5MKY0_9AGAM</name>
<feature type="region of interest" description="Disordered" evidence="1">
    <location>
        <begin position="189"/>
        <end position="210"/>
    </location>
</feature>